<keyword evidence="4" id="KW-1185">Reference proteome</keyword>
<evidence type="ECO:0000313" key="3">
    <source>
        <dbReference type="EMBL" id="QQP38188.1"/>
    </source>
</evidence>
<dbReference type="GO" id="GO:0016671">
    <property type="term" value="F:oxidoreductase activity, acting on a sulfur group of donors, disulfide as acceptor"/>
    <property type="evidence" value="ECO:0007669"/>
    <property type="project" value="InterPro"/>
</dbReference>
<dbReference type="OrthoDB" id="958254at2759"/>
<accession>A0A7T8GUS7</accession>
<evidence type="ECO:0000256" key="1">
    <source>
        <dbReference type="ARBA" id="ARBA00005679"/>
    </source>
</evidence>
<dbReference type="AlphaFoldDB" id="A0A7T8GUS7"/>
<dbReference type="PANTHER" id="PTHR13234:SF71">
    <property type="entry name" value="GAMMA-INTERFERON-INDUCIBLE LYSOSOMAL THIOL REDUCTASE-LIKE PROTEIN"/>
    <property type="match status" value="1"/>
</dbReference>
<sequence>VPNDASASKVEISAYYEVLCPDSIRFIRTQLLPTYSHLSKIMNINLIPYGKATTARDPATGNYTFTCQHGEEECAGNIIHACSVKYARTQRSLIGFVACMMKNDRKPYVKGIICARENKLNWHSVQKCSQNIEGKQLLAEAGEKTNALTPALTFVPTVELNGSRDNQNDLLTNLKEQVCKAYTGATIHACN</sequence>
<dbReference type="InterPro" id="IPR004911">
    <property type="entry name" value="Interferon-induced_GILT"/>
</dbReference>
<feature type="non-terminal residue" evidence="3">
    <location>
        <position position="1"/>
    </location>
</feature>
<gene>
    <name evidence="3" type="ORF">FKW44_018695</name>
</gene>
<evidence type="ECO:0000256" key="2">
    <source>
        <dbReference type="ARBA" id="ARBA00023180"/>
    </source>
</evidence>
<organism evidence="3 4">
    <name type="scientific">Caligus rogercresseyi</name>
    <name type="common">Sea louse</name>
    <dbReference type="NCBI Taxonomy" id="217165"/>
    <lineage>
        <taxon>Eukaryota</taxon>
        <taxon>Metazoa</taxon>
        <taxon>Ecdysozoa</taxon>
        <taxon>Arthropoda</taxon>
        <taxon>Crustacea</taxon>
        <taxon>Multicrustacea</taxon>
        <taxon>Hexanauplia</taxon>
        <taxon>Copepoda</taxon>
        <taxon>Siphonostomatoida</taxon>
        <taxon>Caligidae</taxon>
        <taxon>Caligus</taxon>
    </lineage>
</organism>
<dbReference type="PANTHER" id="PTHR13234">
    <property type="entry name" value="GAMMA-INTERFERON INDUCIBLE LYSOSOMAL THIOL REDUCTASE GILT"/>
    <property type="match status" value="1"/>
</dbReference>
<comment type="similarity">
    <text evidence="1">Belongs to the GILT family.</text>
</comment>
<dbReference type="Proteomes" id="UP000595437">
    <property type="component" value="Chromosome 13"/>
</dbReference>
<reference evidence="4" key="1">
    <citation type="submission" date="2021-01" db="EMBL/GenBank/DDBJ databases">
        <title>Caligus Genome Assembly.</title>
        <authorList>
            <person name="Gallardo-Escarate C."/>
        </authorList>
    </citation>
    <scope>NUCLEOTIDE SEQUENCE [LARGE SCALE GENOMIC DNA]</scope>
</reference>
<protein>
    <submittedName>
        <fullName evidence="3">Gamma-interferon-inducible lysosomal thiol reductase</fullName>
    </submittedName>
</protein>
<keyword evidence="2" id="KW-0325">Glycoprotein</keyword>
<name>A0A7T8GUS7_CALRO</name>
<dbReference type="EMBL" id="CP045902">
    <property type="protein sequence ID" value="QQP38188.1"/>
    <property type="molecule type" value="Genomic_DNA"/>
</dbReference>
<evidence type="ECO:0000313" key="4">
    <source>
        <dbReference type="Proteomes" id="UP000595437"/>
    </source>
</evidence>
<proteinExistence type="inferred from homology"/>
<dbReference type="Pfam" id="PF03227">
    <property type="entry name" value="GILT"/>
    <property type="match status" value="1"/>
</dbReference>